<proteinExistence type="predicted"/>
<reference evidence="2" key="1">
    <citation type="journal article" date="2012" name="Nature">
        <title>The oyster genome reveals stress adaptation and complexity of shell formation.</title>
        <authorList>
            <person name="Zhang G."/>
            <person name="Fang X."/>
            <person name="Guo X."/>
            <person name="Li L."/>
            <person name="Luo R."/>
            <person name="Xu F."/>
            <person name="Yang P."/>
            <person name="Zhang L."/>
            <person name="Wang X."/>
            <person name="Qi H."/>
            <person name="Xiong Z."/>
            <person name="Que H."/>
            <person name="Xie Y."/>
            <person name="Holland P.W."/>
            <person name="Paps J."/>
            <person name="Zhu Y."/>
            <person name="Wu F."/>
            <person name="Chen Y."/>
            <person name="Wang J."/>
            <person name="Peng C."/>
            <person name="Meng J."/>
            <person name="Yang L."/>
            <person name="Liu J."/>
            <person name="Wen B."/>
            <person name="Zhang N."/>
            <person name="Huang Z."/>
            <person name="Zhu Q."/>
            <person name="Feng Y."/>
            <person name="Mount A."/>
            <person name="Hedgecock D."/>
            <person name="Xu Z."/>
            <person name="Liu Y."/>
            <person name="Domazet-Loso T."/>
            <person name="Du Y."/>
            <person name="Sun X."/>
            <person name="Zhang S."/>
            <person name="Liu B."/>
            <person name="Cheng P."/>
            <person name="Jiang X."/>
            <person name="Li J."/>
            <person name="Fan D."/>
            <person name="Wang W."/>
            <person name="Fu W."/>
            <person name="Wang T."/>
            <person name="Wang B."/>
            <person name="Zhang J."/>
            <person name="Peng Z."/>
            <person name="Li Y."/>
            <person name="Li N."/>
            <person name="Wang J."/>
            <person name="Chen M."/>
            <person name="He Y."/>
            <person name="Tan F."/>
            <person name="Song X."/>
            <person name="Zheng Q."/>
            <person name="Huang R."/>
            <person name="Yang H."/>
            <person name="Du X."/>
            <person name="Chen L."/>
            <person name="Yang M."/>
            <person name="Gaffney P.M."/>
            <person name="Wang S."/>
            <person name="Luo L."/>
            <person name="She Z."/>
            <person name="Ming Y."/>
            <person name="Huang W."/>
            <person name="Zhang S."/>
            <person name="Huang B."/>
            <person name="Zhang Y."/>
            <person name="Qu T."/>
            <person name="Ni P."/>
            <person name="Miao G."/>
            <person name="Wang J."/>
            <person name="Wang Q."/>
            <person name="Steinberg C.E."/>
            <person name="Wang H."/>
            <person name="Li N."/>
            <person name="Qian L."/>
            <person name="Zhang G."/>
            <person name="Li Y."/>
            <person name="Yang H."/>
            <person name="Liu X."/>
            <person name="Wang J."/>
            <person name="Yin Y."/>
            <person name="Wang J."/>
        </authorList>
    </citation>
    <scope>NUCLEOTIDE SEQUENCE [LARGE SCALE GENOMIC DNA]</scope>
    <source>
        <strain evidence="2">05x7-T-G4-1.051#20</strain>
    </source>
</reference>
<dbReference type="GO" id="GO:0060340">
    <property type="term" value="P:positive regulation of type I interferon-mediated signaling pathway"/>
    <property type="evidence" value="ECO:0007669"/>
    <property type="project" value="TreeGrafter"/>
</dbReference>
<dbReference type="InterPro" id="IPR047153">
    <property type="entry name" value="TRIM45/56/19-like"/>
</dbReference>
<dbReference type="InParanoid" id="K1Q6Q1"/>
<dbReference type="EMBL" id="JH817474">
    <property type="protein sequence ID" value="EKC32442.1"/>
    <property type="molecule type" value="Genomic_DNA"/>
</dbReference>
<dbReference type="InterPro" id="IPR011042">
    <property type="entry name" value="6-blade_b-propeller_TolB-like"/>
</dbReference>
<dbReference type="AlphaFoldDB" id="K1Q6Q1"/>
<dbReference type="PANTHER" id="PTHR25462:SF299">
    <property type="entry name" value="E3 UBIQUITIN-PROTEIN LIGASE TRIM56"/>
    <property type="match status" value="1"/>
</dbReference>
<dbReference type="Pfam" id="PF00643">
    <property type="entry name" value="zf-B_box"/>
    <property type="match status" value="1"/>
</dbReference>
<dbReference type="SUPFAM" id="SSF63829">
    <property type="entry name" value="Calcium-dependent phosphotriesterase"/>
    <property type="match status" value="1"/>
</dbReference>
<dbReference type="InterPro" id="IPR000315">
    <property type="entry name" value="Znf_B-box"/>
</dbReference>
<feature type="domain" description="B box-type" evidence="1">
    <location>
        <begin position="13"/>
        <end position="60"/>
    </location>
</feature>
<dbReference type="GO" id="GO:0045087">
    <property type="term" value="P:innate immune response"/>
    <property type="evidence" value="ECO:0007669"/>
    <property type="project" value="TreeGrafter"/>
</dbReference>
<dbReference type="GO" id="GO:0008270">
    <property type="term" value="F:zinc ion binding"/>
    <property type="evidence" value="ECO:0007669"/>
    <property type="project" value="InterPro"/>
</dbReference>
<dbReference type="HOGENOM" id="CLU_007742_6_1_1"/>
<dbReference type="SMART" id="SM00336">
    <property type="entry name" value="BBOX"/>
    <property type="match status" value="2"/>
</dbReference>
<dbReference type="Gene3D" id="3.30.160.60">
    <property type="entry name" value="Classic Zinc Finger"/>
    <property type="match status" value="1"/>
</dbReference>
<sequence>MPFTESQIPFTAQHYLECGIEDCERNCQLYCNDCHQPMCDQCRDEHQRSPKTKNHEVVLFMQRKLRLPEEKCRDHPTKDINIFCDKCSVPLCSKCSTMSAHKGHYFTDLETIYTEKSAACREEIPKIQEHFMPTAKELQKDIEIEATEIKKIMDAIRSSMRDEAKSLRSLVDEVTSYNIEQVNEMEKSLSEILQNQDKTFQDYISYLEDLIKKLHGYLNSTQLLNNPILSSLSEHLKIRPLPETSKPVLPEFTPAQFSKEDVVKLLGKMIVPNTKPENRKIKSMPTALTQSKPILKHKKPDSLSSSVTKVRGHTVPGVESVHHVSVGKSDRLWVSDDKGNLIQLDLQGNQLQRIQTNGGSAGYHTVAQNEDLIYTDQNKNIINRITPGNTITEFIETKKWMPLCVHSSHINGDILVGTVYGNEGKVVRYSKTWKEIQNIQGDNEGQELYRMPKYITENINGDICISDLLKEALVVVNKSGQHRFTYTGQGSTFYPKGVCTDLLGHIIVCDYNSNTADLLNQDGQFLCLLLTKHQGVWSPYSVCVDDENNLLVGDYHTNKVTVYKYLQ</sequence>
<dbReference type="SUPFAM" id="SSF58113">
    <property type="entry name" value="Apolipoprotein A-I"/>
    <property type="match status" value="1"/>
</dbReference>
<protein>
    <submittedName>
        <fullName evidence="2">Tripartite motif-containing protein 71</fullName>
    </submittedName>
</protein>
<dbReference type="PROSITE" id="PS50119">
    <property type="entry name" value="ZF_BBOX"/>
    <property type="match status" value="2"/>
</dbReference>
<dbReference type="GO" id="GO:0061630">
    <property type="term" value="F:ubiquitin protein ligase activity"/>
    <property type="evidence" value="ECO:0007669"/>
    <property type="project" value="TreeGrafter"/>
</dbReference>
<name>K1Q6Q1_MAGGI</name>
<accession>K1Q6Q1</accession>
<dbReference type="GO" id="GO:0005654">
    <property type="term" value="C:nucleoplasm"/>
    <property type="evidence" value="ECO:0007669"/>
    <property type="project" value="TreeGrafter"/>
</dbReference>
<feature type="domain" description="B box-type" evidence="1">
    <location>
        <begin position="67"/>
        <end position="109"/>
    </location>
</feature>
<evidence type="ECO:0000259" key="1">
    <source>
        <dbReference type="PROSITE" id="PS50119"/>
    </source>
</evidence>
<evidence type="ECO:0000313" key="2">
    <source>
        <dbReference type="EMBL" id="EKC32442.1"/>
    </source>
</evidence>
<gene>
    <name evidence="2" type="ORF">CGI_10016112</name>
</gene>
<dbReference type="Gene3D" id="2.120.10.30">
    <property type="entry name" value="TolB, C-terminal domain"/>
    <property type="match status" value="1"/>
</dbReference>
<dbReference type="PANTHER" id="PTHR25462">
    <property type="entry name" value="BONUS, ISOFORM C-RELATED"/>
    <property type="match status" value="1"/>
</dbReference>
<dbReference type="SUPFAM" id="SSF57845">
    <property type="entry name" value="B-box zinc-binding domain"/>
    <property type="match status" value="1"/>
</dbReference>
<organism evidence="2">
    <name type="scientific">Magallana gigas</name>
    <name type="common">Pacific oyster</name>
    <name type="synonym">Crassostrea gigas</name>
    <dbReference type="NCBI Taxonomy" id="29159"/>
    <lineage>
        <taxon>Eukaryota</taxon>
        <taxon>Metazoa</taxon>
        <taxon>Spiralia</taxon>
        <taxon>Lophotrochozoa</taxon>
        <taxon>Mollusca</taxon>
        <taxon>Bivalvia</taxon>
        <taxon>Autobranchia</taxon>
        <taxon>Pteriomorphia</taxon>
        <taxon>Ostreida</taxon>
        <taxon>Ostreoidea</taxon>
        <taxon>Ostreidae</taxon>
        <taxon>Magallana</taxon>
    </lineage>
</organism>